<gene>
    <name evidence="1" type="ORF">E2C01_037427</name>
</gene>
<evidence type="ECO:0000313" key="1">
    <source>
        <dbReference type="EMBL" id="MPC43775.1"/>
    </source>
</evidence>
<dbReference type="AlphaFoldDB" id="A0A5B7FE42"/>
<comment type="caution">
    <text evidence="1">The sequence shown here is derived from an EMBL/GenBank/DDBJ whole genome shotgun (WGS) entry which is preliminary data.</text>
</comment>
<reference evidence="1 2" key="1">
    <citation type="submission" date="2019-05" db="EMBL/GenBank/DDBJ databases">
        <title>Another draft genome of Portunus trituberculatus and its Hox gene families provides insights of decapod evolution.</title>
        <authorList>
            <person name="Jeong J.-H."/>
            <person name="Song I."/>
            <person name="Kim S."/>
            <person name="Choi T."/>
            <person name="Kim D."/>
            <person name="Ryu S."/>
            <person name="Kim W."/>
        </authorList>
    </citation>
    <scope>NUCLEOTIDE SEQUENCE [LARGE SCALE GENOMIC DNA]</scope>
    <source>
        <tissue evidence="1">Muscle</tissue>
    </source>
</reference>
<sequence>MTSHCWTAQPMRNYEIIVTYPVALVISVLTKNSVLCFENGCFPDDVLPHITLSFPTPDEI</sequence>
<dbReference type="EMBL" id="VSRR010005986">
    <property type="protein sequence ID" value="MPC43775.1"/>
    <property type="molecule type" value="Genomic_DNA"/>
</dbReference>
<proteinExistence type="predicted"/>
<protein>
    <submittedName>
        <fullName evidence="1">Uncharacterized protein</fullName>
    </submittedName>
</protein>
<dbReference type="Proteomes" id="UP000324222">
    <property type="component" value="Unassembled WGS sequence"/>
</dbReference>
<accession>A0A5B7FE42</accession>
<name>A0A5B7FE42_PORTR</name>
<keyword evidence="2" id="KW-1185">Reference proteome</keyword>
<evidence type="ECO:0000313" key="2">
    <source>
        <dbReference type="Proteomes" id="UP000324222"/>
    </source>
</evidence>
<organism evidence="1 2">
    <name type="scientific">Portunus trituberculatus</name>
    <name type="common">Swimming crab</name>
    <name type="synonym">Neptunus trituberculatus</name>
    <dbReference type="NCBI Taxonomy" id="210409"/>
    <lineage>
        <taxon>Eukaryota</taxon>
        <taxon>Metazoa</taxon>
        <taxon>Ecdysozoa</taxon>
        <taxon>Arthropoda</taxon>
        <taxon>Crustacea</taxon>
        <taxon>Multicrustacea</taxon>
        <taxon>Malacostraca</taxon>
        <taxon>Eumalacostraca</taxon>
        <taxon>Eucarida</taxon>
        <taxon>Decapoda</taxon>
        <taxon>Pleocyemata</taxon>
        <taxon>Brachyura</taxon>
        <taxon>Eubrachyura</taxon>
        <taxon>Portunoidea</taxon>
        <taxon>Portunidae</taxon>
        <taxon>Portuninae</taxon>
        <taxon>Portunus</taxon>
    </lineage>
</organism>